<dbReference type="Proteomes" id="UP000324800">
    <property type="component" value="Unassembled WGS sequence"/>
</dbReference>
<keyword evidence="8 10" id="KW-0472">Membrane</keyword>
<comment type="subcellular location">
    <subcellularLocation>
        <location evidence="1">Membrane</location>
        <topology evidence="1">Multi-pass membrane protein</topology>
    </subcellularLocation>
</comment>
<accession>A0A5J4V7Z0</accession>
<keyword evidence="5" id="KW-0547">Nucleotide-binding</keyword>
<dbReference type="GO" id="GO:0016020">
    <property type="term" value="C:membrane"/>
    <property type="evidence" value="ECO:0007669"/>
    <property type="project" value="UniProtKB-SubCell"/>
</dbReference>
<dbReference type="AlphaFoldDB" id="A0A5J4V7Z0"/>
<keyword evidence="7 10" id="KW-1133">Transmembrane helix</keyword>
<feature type="non-terminal residue" evidence="12">
    <location>
        <position position="360"/>
    </location>
</feature>
<evidence type="ECO:0000259" key="11">
    <source>
        <dbReference type="PROSITE" id="PS50929"/>
    </source>
</evidence>
<feature type="domain" description="ABC transmembrane type-1" evidence="11">
    <location>
        <begin position="134"/>
        <end position="360"/>
    </location>
</feature>
<feature type="transmembrane region" description="Helical" evidence="10">
    <location>
        <begin position="169"/>
        <end position="190"/>
    </location>
</feature>
<dbReference type="GO" id="GO:0005524">
    <property type="term" value="F:ATP binding"/>
    <property type="evidence" value="ECO:0007669"/>
    <property type="project" value="UniProtKB-KW"/>
</dbReference>
<evidence type="ECO:0000313" key="12">
    <source>
        <dbReference type="EMBL" id="KAA6378355.1"/>
    </source>
</evidence>
<feature type="transmembrane region" description="Helical" evidence="10">
    <location>
        <begin position="129"/>
        <end position="149"/>
    </location>
</feature>
<dbReference type="CDD" id="cd18579">
    <property type="entry name" value="ABC_6TM_ABCC_D1"/>
    <property type="match status" value="1"/>
</dbReference>
<dbReference type="PROSITE" id="PS50929">
    <property type="entry name" value="ABC_TM1F"/>
    <property type="match status" value="1"/>
</dbReference>
<evidence type="ECO:0000256" key="8">
    <source>
        <dbReference type="ARBA" id="ARBA00023136"/>
    </source>
</evidence>
<evidence type="ECO:0000256" key="5">
    <source>
        <dbReference type="ARBA" id="ARBA00022741"/>
    </source>
</evidence>
<dbReference type="EMBL" id="SNRW01009203">
    <property type="protein sequence ID" value="KAA6378355.1"/>
    <property type="molecule type" value="Genomic_DNA"/>
</dbReference>
<evidence type="ECO:0000256" key="4">
    <source>
        <dbReference type="ARBA" id="ARBA00022692"/>
    </source>
</evidence>
<evidence type="ECO:0000256" key="3">
    <source>
        <dbReference type="ARBA" id="ARBA00022448"/>
    </source>
</evidence>
<dbReference type="SUPFAM" id="SSF90123">
    <property type="entry name" value="ABC transporter transmembrane region"/>
    <property type="match status" value="1"/>
</dbReference>
<dbReference type="InterPro" id="IPR050173">
    <property type="entry name" value="ABC_transporter_C-like"/>
</dbReference>
<feature type="transmembrane region" description="Helical" evidence="10">
    <location>
        <begin position="247"/>
        <end position="267"/>
    </location>
</feature>
<comment type="similarity">
    <text evidence="2">Belongs to the ABC transporter superfamily. ABCC family. Conjugate transporter (TC 3.A.1.208) subfamily.</text>
</comment>
<feature type="transmembrane region" description="Helical" evidence="10">
    <location>
        <begin position="273"/>
        <end position="290"/>
    </location>
</feature>
<keyword evidence="3" id="KW-0813">Transport</keyword>
<evidence type="ECO:0000256" key="2">
    <source>
        <dbReference type="ARBA" id="ARBA00009726"/>
    </source>
</evidence>
<dbReference type="PANTHER" id="PTHR24223:SF456">
    <property type="entry name" value="MULTIDRUG RESISTANCE-ASSOCIATED PROTEIN LETHAL(2)03659"/>
    <property type="match status" value="1"/>
</dbReference>
<keyword evidence="4 10" id="KW-0812">Transmembrane</keyword>
<evidence type="ECO:0000256" key="9">
    <source>
        <dbReference type="SAM" id="MobiDB-lite"/>
    </source>
</evidence>
<proteinExistence type="inferred from homology"/>
<evidence type="ECO:0000256" key="10">
    <source>
        <dbReference type="SAM" id="Phobius"/>
    </source>
</evidence>
<evidence type="ECO:0000256" key="7">
    <source>
        <dbReference type="ARBA" id="ARBA00022989"/>
    </source>
</evidence>
<gene>
    <name evidence="12" type="ORF">EZS28_026117</name>
</gene>
<name>A0A5J4V7Z0_9EUKA</name>
<dbReference type="InterPro" id="IPR036640">
    <property type="entry name" value="ABC1_TM_sf"/>
</dbReference>
<evidence type="ECO:0000256" key="1">
    <source>
        <dbReference type="ARBA" id="ARBA00004141"/>
    </source>
</evidence>
<keyword evidence="6" id="KW-0067">ATP-binding</keyword>
<dbReference type="Pfam" id="PF00664">
    <property type="entry name" value="ABC_membrane"/>
    <property type="match status" value="1"/>
</dbReference>
<dbReference type="Gene3D" id="1.20.1560.10">
    <property type="entry name" value="ABC transporter type 1, transmembrane domain"/>
    <property type="match status" value="1"/>
</dbReference>
<protein>
    <submittedName>
        <fullName evidence="12">Putative multi drug resistance-associated protein MRP</fullName>
    </submittedName>
</protein>
<reference evidence="12 13" key="1">
    <citation type="submission" date="2019-03" db="EMBL/GenBank/DDBJ databases">
        <title>Single cell metagenomics reveals metabolic interactions within the superorganism composed of flagellate Streblomastix strix and complex community of Bacteroidetes bacteria on its surface.</title>
        <authorList>
            <person name="Treitli S.C."/>
            <person name="Kolisko M."/>
            <person name="Husnik F."/>
            <person name="Keeling P."/>
            <person name="Hampl V."/>
        </authorList>
    </citation>
    <scope>NUCLEOTIDE SEQUENCE [LARGE SCALE GENOMIC DNA]</scope>
    <source>
        <strain evidence="12">ST1C</strain>
    </source>
</reference>
<dbReference type="InterPro" id="IPR044746">
    <property type="entry name" value="ABCC_6TM_D1"/>
</dbReference>
<evidence type="ECO:0000256" key="6">
    <source>
        <dbReference type="ARBA" id="ARBA00022840"/>
    </source>
</evidence>
<dbReference type="OrthoDB" id="6500128at2759"/>
<organism evidence="12 13">
    <name type="scientific">Streblomastix strix</name>
    <dbReference type="NCBI Taxonomy" id="222440"/>
    <lineage>
        <taxon>Eukaryota</taxon>
        <taxon>Metamonada</taxon>
        <taxon>Preaxostyla</taxon>
        <taxon>Oxymonadida</taxon>
        <taxon>Streblomastigidae</taxon>
        <taxon>Streblomastix</taxon>
    </lineage>
</organism>
<feature type="region of interest" description="Disordered" evidence="9">
    <location>
        <begin position="1"/>
        <end position="24"/>
    </location>
</feature>
<dbReference type="GO" id="GO:0140359">
    <property type="term" value="F:ABC-type transporter activity"/>
    <property type="evidence" value="ECO:0007669"/>
    <property type="project" value="InterPro"/>
</dbReference>
<sequence length="360" mass="41526">MEKDTEKTVEQPKQKKTKKKINEKNAIRKPNLEDRHPFILNLFYCFFMPFICRIKPITNDDIYQIDEKDKCENVSNLVVKDWKLKLKQFLQDIQDFEKQKTDNPELQIKESSKPSLFKILLIKIGGIKLIFAYVFLLLYIGFQICQPILMKQVLKQVTLNVIDADQAKFPYSYAIILMFCPFLSSLFNTLQSRLIFHIASNVRSSLAGMIYRKVLKMNLSSQSNVNTGRIISLLSADTYQMALYSPVFFQIVALPVQIIIPMVFVIIDWGASALLSFAVILITFPIQGIISSNMSKAMRLYLQFNDERNKITNEVLQGIRVVKYSGLESIFIDRIEEVRNKQLGAIFTFTLANQSLNSIT</sequence>
<comment type="caution">
    <text evidence="12">The sequence shown here is derived from an EMBL/GenBank/DDBJ whole genome shotgun (WGS) entry which is preliminary data.</text>
</comment>
<dbReference type="PANTHER" id="PTHR24223">
    <property type="entry name" value="ATP-BINDING CASSETTE SUB-FAMILY C"/>
    <property type="match status" value="1"/>
</dbReference>
<feature type="compositionally biased region" description="Basic and acidic residues" evidence="9">
    <location>
        <begin position="1"/>
        <end position="13"/>
    </location>
</feature>
<dbReference type="InterPro" id="IPR011527">
    <property type="entry name" value="ABC1_TM_dom"/>
</dbReference>
<evidence type="ECO:0000313" key="13">
    <source>
        <dbReference type="Proteomes" id="UP000324800"/>
    </source>
</evidence>